<protein>
    <submittedName>
        <fullName evidence="4">Helix-turn-helix domain protein</fullName>
    </submittedName>
</protein>
<dbReference type="NCBIfam" id="TIGR01764">
    <property type="entry name" value="excise"/>
    <property type="match status" value="1"/>
</dbReference>
<feature type="domain" description="Helix-turn-helix" evidence="3">
    <location>
        <begin position="9"/>
        <end position="58"/>
    </location>
</feature>
<reference evidence="4" key="1">
    <citation type="journal article" date="2021" name="Proc. Natl. Acad. Sci. U.S.A.">
        <title>A Catalog of Tens of Thousands of Viruses from Human Metagenomes Reveals Hidden Associations with Chronic Diseases.</title>
        <authorList>
            <person name="Tisza M.J."/>
            <person name="Buck C.B."/>
        </authorList>
    </citation>
    <scope>NUCLEOTIDE SEQUENCE</scope>
    <source>
        <strain evidence="4">CtMAv2</strain>
    </source>
</reference>
<accession>A0A8S5LSN4</accession>
<name>A0A8S5LSN4_9CAUD</name>
<evidence type="ECO:0000256" key="2">
    <source>
        <dbReference type="ARBA" id="ARBA00023200"/>
    </source>
</evidence>
<dbReference type="EMBL" id="BK014727">
    <property type="protein sequence ID" value="DAD72859.1"/>
    <property type="molecule type" value="Genomic_DNA"/>
</dbReference>
<evidence type="ECO:0000256" key="1">
    <source>
        <dbReference type="ARBA" id="ARBA00004192"/>
    </source>
</evidence>
<dbReference type="Gene3D" id="1.10.10.10">
    <property type="entry name" value="Winged helix-like DNA-binding domain superfamily/Winged helix DNA-binding domain"/>
    <property type="match status" value="1"/>
</dbReference>
<dbReference type="InterPro" id="IPR009061">
    <property type="entry name" value="DNA-bd_dom_put_sf"/>
</dbReference>
<dbReference type="GO" id="GO:0030430">
    <property type="term" value="C:host cell cytoplasm"/>
    <property type="evidence" value="ECO:0007669"/>
    <property type="project" value="UniProtKB-SubCell"/>
</dbReference>
<dbReference type="InterPro" id="IPR036388">
    <property type="entry name" value="WH-like_DNA-bd_sf"/>
</dbReference>
<dbReference type="SUPFAM" id="SSF46955">
    <property type="entry name" value="Putative DNA-binding domain"/>
    <property type="match status" value="1"/>
</dbReference>
<dbReference type="GO" id="GO:0003677">
    <property type="term" value="F:DNA binding"/>
    <property type="evidence" value="ECO:0007669"/>
    <property type="project" value="InterPro"/>
</dbReference>
<comment type="subcellular location">
    <subcellularLocation>
        <location evidence="1">Host cytoplasm</location>
    </subcellularLocation>
</comment>
<dbReference type="InterPro" id="IPR010093">
    <property type="entry name" value="SinI_DNA-bd"/>
</dbReference>
<sequence>MENNNDDRWIGIEEAANYMGVNKDTIRNWIKKDTGIPAHKIGKLWKFKKSELDAWIKSGDSAK</sequence>
<organism evidence="4">
    <name type="scientific">Siphoviridae sp. ctMAv2</name>
    <dbReference type="NCBI Taxonomy" id="2826258"/>
    <lineage>
        <taxon>Viruses</taxon>
        <taxon>Duplodnaviria</taxon>
        <taxon>Heunggongvirae</taxon>
        <taxon>Uroviricota</taxon>
        <taxon>Caudoviricetes</taxon>
    </lineage>
</organism>
<evidence type="ECO:0000259" key="3">
    <source>
        <dbReference type="Pfam" id="PF12728"/>
    </source>
</evidence>
<proteinExistence type="predicted"/>
<keyword evidence="2" id="KW-1035">Host cytoplasm</keyword>
<dbReference type="InterPro" id="IPR041657">
    <property type="entry name" value="HTH_17"/>
</dbReference>
<dbReference type="Pfam" id="PF12728">
    <property type="entry name" value="HTH_17"/>
    <property type="match status" value="1"/>
</dbReference>
<evidence type="ECO:0000313" key="4">
    <source>
        <dbReference type="EMBL" id="DAD72859.1"/>
    </source>
</evidence>